<proteinExistence type="inferred from homology"/>
<dbReference type="PANTHER" id="PTHR11419">
    <property type="entry name" value="INTERFERON GAMMA"/>
    <property type="match status" value="1"/>
</dbReference>
<dbReference type="GeneID" id="105017796"/>
<name>A0A3P8YBH7_ESOLU</name>
<sequence>MDMLLRAVLCVCLLDTMTSGWGCEAQHTSDNMKTHIERLRNHFKISKDQLYNGHPVFAKETFQNKYEDNERRVLMSVVLEVYLSLFTHMLNQTADQEPKDSLIYVQKKVQDLQKHYFLGNIPELKRLMQDLWAIKTSDSLIQGKALSQLRTMYEEASKLANHIYLRKSNRRKRRQALRHQAMAG</sequence>
<dbReference type="Ensembl" id="ENSELUT00000021625.3">
    <property type="protein sequence ID" value="ENSELUP00000013155.1"/>
    <property type="gene ID" value="ENSELUG00000013327.3"/>
</dbReference>
<dbReference type="GO" id="GO:0006955">
    <property type="term" value="P:immune response"/>
    <property type="evidence" value="ECO:0007669"/>
    <property type="project" value="InterPro"/>
</dbReference>
<feature type="chain" id="PRO_5018225844" description="Interferon gamma" evidence="6">
    <location>
        <begin position="21"/>
        <end position="184"/>
    </location>
</feature>
<dbReference type="CTD" id="405790"/>
<keyword evidence="4" id="KW-0964">Secreted</keyword>
<evidence type="ECO:0000256" key="1">
    <source>
        <dbReference type="ARBA" id="ARBA00004613"/>
    </source>
</evidence>
<accession>A0A3P8YBH7</accession>
<evidence type="ECO:0000256" key="6">
    <source>
        <dbReference type="SAM" id="SignalP"/>
    </source>
</evidence>
<dbReference type="InterPro" id="IPR002069">
    <property type="entry name" value="Interferon_gamma"/>
</dbReference>
<dbReference type="SUPFAM" id="SSF47266">
    <property type="entry name" value="4-helical cytokines"/>
    <property type="match status" value="1"/>
</dbReference>
<dbReference type="OrthoDB" id="8957647at2759"/>
<dbReference type="InterPro" id="IPR009079">
    <property type="entry name" value="4_helix_cytokine-like_core"/>
</dbReference>
<keyword evidence="5" id="KW-0325">Glycoprotein</keyword>
<dbReference type="GeneTree" id="ENSGT00390000007831"/>
<evidence type="ECO:0000313" key="8">
    <source>
        <dbReference type="Proteomes" id="UP000265140"/>
    </source>
</evidence>
<evidence type="ECO:0000313" key="7">
    <source>
        <dbReference type="Ensembl" id="ENSELUP00000013155.1"/>
    </source>
</evidence>
<keyword evidence="3" id="KW-0202">Cytokine</keyword>
<evidence type="ECO:0000256" key="3">
    <source>
        <dbReference type="ARBA" id="ARBA00022514"/>
    </source>
</evidence>
<dbReference type="InParanoid" id="A0A3P8YBH7"/>
<dbReference type="STRING" id="8010.ENSELUP00000013155"/>
<keyword evidence="8" id="KW-1185">Reference proteome</keyword>
<evidence type="ECO:0008006" key="9">
    <source>
        <dbReference type="Google" id="ProtNLM"/>
    </source>
</evidence>
<dbReference type="Bgee" id="ENSELUG00000013327">
    <property type="expression patterns" value="Expressed in spleen and 1 other cell type or tissue"/>
</dbReference>
<comment type="subcellular location">
    <subcellularLocation>
        <location evidence="1">Secreted</location>
    </subcellularLocation>
</comment>
<dbReference type="GO" id="GO:0005615">
    <property type="term" value="C:extracellular space"/>
    <property type="evidence" value="ECO:0007669"/>
    <property type="project" value="UniProtKB-KW"/>
</dbReference>
<dbReference type="OMA" id="HRYHEQE"/>
<protein>
    <recommendedName>
        <fullName evidence="9">Interferon gamma</fullName>
    </recommendedName>
</protein>
<reference evidence="7" key="4">
    <citation type="submission" date="2025-09" db="UniProtKB">
        <authorList>
            <consortium name="Ensembl"/>
        </authorList>
    </citation>
    <scope>IDENTIFICATION</scope>
</reference>
<comment type="similarity">
    <text evidence="2">Belongs to the type II (or gamma) interferon family.</text>
</comment>
<dbReference type="Gene3D" id="1.20.1250.10">
    <property type="match status" value="1"/>
</dbReference>
<dbReference type="GO" id="GO:0005125">
    <property type="term" value="F:cytokine activity"/>
    <property type="evidence" value="ECO:0007669"/>
    <property type="project" value="UniProtKB-KW"/>
</dbReference>
<dbReference type="PANTHER" id="PTHR11419:SF0">
    <property type="entry name" value="INTERFERON GAMMA"/>
    <property type="match status" value="1"/>
</dbReference>
<dbReference type="RefSeq" id="NP_001347671.1">
    <property type="nucleotide sequence ID" value="NM_001360742.2"/>
</dbReference>
<reference evidence="8" key="1">
    <citation type="journal article" date="2014" name="PLoS ONE">
        <title>The genome and linkage map of the northern pike (Esox lucius): conserved synteny revealed between the salmonid sister group and the Neoteleostei.</title>
        <authorList>
            <person name="Rondeau E.B."/>
            <person name="Minkley D.R."/>
            <person name="Leong J.S."/>
            <person name="Messmer A.M."/>
            <person name="Jantzen J.R."/>
            <person name="von Schalburg K.R."/>
            <person name="Lemon C."/>
            <person name="Bird N.H."/>
            <person name="Koop B.F."/>
        </authorList>
    </citation>
    <scope>NUCLEOTIDE SEQUENCE</scope>
</reference>
<dbReference type="KEGG" id="els:105017796"/>
<reference evidence="7" key="2">
    <citation type="submission" date="2020-02" db="EMBL/GenBank/DDBJ databases">
        <title>Esox lucius (northern pike) genome, fEsoLuc1, primary haplotype.</title>
        <authorList>
            <person name="Myers G."/>
            <person name="Karagic N."/>
            <person name="Meyer A."/>
            <person name="Pippel M."/>
            <person name="Reichard M."/>
            <person name="Winkler S."/>
            <person name="Tracey A."/>
            <person name="Sims Y."/>
            <person name="Howe K."/>
            <person name="Rhie A."/>
            <person name="Formenti G."/>
            <person name="Durbin R."/>
            <person name="Fedrigo O."/>
            <person name="Jarvis E.D."/>
        </authorList>
    </citation>
    <scope>NUCLEOTIDE SEQUENCE [LARGE SCALE GENOMIC DNA]</scope>
</reference>
<dbReference type="Proteomes" id="UP000265140">
    <property type="component" value="Chromosome 18"/>
</dbReference>
<keyword evidence="6" id="KW-0732">Signal</keyword>
<dbReference type="AlphaFoldDB" id="A0A3P8YBH7"/>
<dbReference type="GO" id="GO:0005133">
    <property type="term" value="F:type II interferon receptor binding"/>
    <property type="evidence" value="ECO:0007669"/>
    <property type="project" value="InterPro"/>
</dbReference>
<evidence type="ECO:0000256" key="2">
    <source>
        <dbReference type="ARBA" id="ARBA00007566"/>
    </source>
</evidence>
<feature type="signal peptide" evidence="6">
    <location>
        <begin position="1"/>
        <end position="20"/>
    </location>
</feature>
<dbReference type="Pfam" id="PF00714">
    <property type="entry name" value="IFN-gamma"/>
    <property type="match status" value="1"/>
</dbReference>
<reference evidence="7" key="3">
    <citation type="submission" date="2025-08" db="UniProtKB">
        <authorList>
            <consortium name="Ensembl"/>
        </authorList>
    </citation>
    <scope>IDENTIFICATION</scope>
</reference>
<evidence type="ECO:0000256" key="4">
    <source>
        <dbReference type="ARBA" id="ARBA00022525"/>
    </source>
</evidence>
<organism evidence="7 8">
    <name type="scientific">Esox lucius</name>
    <name type="common">Northern pike</name>
    <dbReference type="NCBI Taxonomy" id="8010"/>
    <lineage>
        <taxon>Eukaryota</taxon>
        <taxon>Metazoa</taxon>
        <taxon>Chordata</taxon>
        <taxon>Craniata</taxon>
        <taxon>Vertebrata</taxon>
        <taxon>Euteleostomi</taxon>
        <taxon>Actinopterygii</taxon>
        <taxon>Neopterygii</taxon>
        <taxon>Teleostei</taxon>
        <taxon>Protacanthopterygii</taxon>
        <taxon>Esociformes</taxon>
        <taxon>Esocidae</taxon>
        <taxon>Esox</taxon>
    </lineage>
</organism>
<evidence type="ECO:0000256" key="5">
    <source>
        <dbReference type="ARBA" id="ARBA00023180"/>
    </source>
</evidence>